<organism evidence="3 4">
    <name type="scientific">Nonomuraea helvata</name>
    <dbReference type="NCBI Taxonomy" id="37484"/>
    <lineage>
        <taxon>Bacteria</taxon>
        <taxon>Bacillati</taxon>
        <taxon>Actinomycetota</taxon>
        <taxon>Actinomycetes</taxon>
        <taxon>Streptosporangiales</taxon>
        <taxon>Streptosporangiaceae</taxon>
        <taxon>Nonomuraea</taxon>
    </lineage>
</organism>
<evidence type="ECO:0000256" key="1">
    <source>
        <dbReference type="SAM" id="MobiDB-lite"/>
    </source>
</evidence>
<feature type="region of interest" description="Disordered" evidence="1">
    <location>
        <begin position="59"/>
        <end position="86"/>
    </location>
</feature>
<proteinExistence type="predicted"/>
<dbReference type="RefSeq" id="WP_344999454.1">
    <property type="nucleotide sequence ID" value="NZ_BAAAXV010000009.1"/>
</dbReference>
<evidence type="ECO:0000313" key="4">
    <source>
        <dbReference type="Proteomes" id="UP001589532"/>
    </source>
</evidence>
<comment type="caution">
    <text evidence="3">The sequence shown here is derived from an EMBL/GenBank/DDBJ whole genome shotgun (WGS) entry which is preliminary data.</text>
</comment>
<feature type="compositionally biased region" description="Basic and acidic residues" evidence="1">
    <location>
        <begin position="64"/>
        <end position="73"/>
    </location>
</feature>
<feature type="chain" id="PRO_5047341275" evidence="2">
    <location>
        <begin position="27"/>
        <end position="154"/>
    </location>
</feature>
<accession>A0ABV5SHD2</accession>
<feature type="signal peptide" evidence="2">
    <location>
        <begin position="1"/>
        <end position="26"/>
    </location>
</feature>
<dbReference type="EMBL" id="JBHMBW010000104">
    <property type="protein sequence ID" value="MFB9631093.1"/>
    <property type="molecule type" value="Genomic_DNA"/>
</dbReference>
<dbReference type="Proteomes" id="UP001589532">
    <property type="component" value="Unassembled WGS sequence"/>
</dbReference>
<protein>
    <submittedName>
        <fullName evidence="3">Uncharacterized protein</fullName>
    </submittedName>
</protein>
<gene>
    <name evidence="3" type="ORF">ACFFSA_49205</name>
</gene>
<reference evidence="3 4" key="1">
    <citation type="submission" date="2024-09" db="EMBL/GenBank/DDBJ databases">
        <authorList>
            <person name="Sun Q."/>
            <person name="Mori K."/>
        </authorList>
    </citation>
    <scope>NUCLEOTIDE SEQUENCE [LARGE SCALE GENOMIC DNA]</scope>
    <source>
        <strain evidence="3 4">JCM 3143</strain>
    </source>
</reference>
<evidence type="ECO:0000313" key="3">
    <source>
        <dbReference type="EMBL" id="MFB9631093.1"/>
    </source>
</evidence>
<keyword evidence="4" id="KW-1185">Reference proteome</keyword>
<name>A0ABV5SHD2_9ACTN</name>
<keyword evidence="2" id="KW-0732">Signal</keyword>
<evidence type="ECO:0000256" key="2">
    <source>
        <dbReference type="SAM" id="SignalP"/>
    </source>
</evidence>
<sequence length="154" mass="15823">MFKRRLAVLGAVAVLAITGLAGSAMADESPAAPGAKVTCKTADGKTITLPEIGGKFATRSGRAKPIETRDYAKTESLPDGEALPPGAIEVEKVPDGVKVEKLPDGELPEGVKVVPAQPAEPGEEGFTQVQPPAGAPEGAMKVRIICEKADQVTP</sequence>